<proteinExistence type="predicted"/>
<accession>A0A5N8X8K2</accession>
<keyword evidence="1" id="KW-0902">Two-component regulatory system</keyword>
<comment type="caution">
    <text evidence="3">The sequence shown here is derived from an EMBL/GenBank/DDBJ whole genome shotgun (WGS) entry which is preliminary data.</text>
</comment>
<organism evidence="3 4">
    <name type="scientific">Streptomyces spongiae</name>
    <dbReference type="NCBI Taxonomy" id="565072"/>
    <lineage>
        <taxon>Bacteria</taxon>
        <taxon>Bacillati</taxon>
        <taxon>Actinomycetota</taxon>
        <taxon>Actinomycetes</taxon>
        <taxon>Kitasatosporales</taxon>
        <taxon>Streptomycetaceae</taxon>
        <taxon>Streptomyces</taxon>
    </lineage>
</organism>
<evidence type="ECO:0000256" key="1">
    <source>
        <dbReference type="ARBA" id="ARBA00023012"/>
    </source>
</evidence>
<dbReference type="Gene3D" id="1.10.10.10">
    <property type="entry name" value="Winged helix-like DNA-binding domain superfamily/Winged helix DNA-binding domain"/>
    <property type="match status" value="1"/>
</dbReference>
<dbReference type="InterPro" id="IPR011990">
    <property type="entry name" value="TPR-like_helical_dom_sf"/>
</dbReference>
<dbReference type="SMART" id="SM01043">
    <property type="entry name" value="BTAD"/>
    <property type="match status" value="1"/>
</dbReference>
<dbReference type="InterPro" id="IPR005158">
    <property type="entry name" value="BTAD"/>
</dbReference>
<reference evidence="3 4" key="1">
    <citation type="submission" date="2019-07" db="EMBL/GenBank/DDBJ databases">
        <title>New species of Amycolatopsis and Streptomyces.</title>
        <authorList>
            <person name="Duangmal K."/>
            <person name="Teo W.F.A."/>
            <person name="Lipun K."/>
        </authorList>
    </citation>
    <scope>NUCLEOTIDE SEQUENCE [LARGE SCALE GENOMIC DNA]</scope>
    <source>
        <strain evidence="3 4">NBRC 106415</strain>
    </source>
</reference>
<evidence type="ECO:0000313" key="3">
    <source>
        <dbReference type="EMBL" id="MPY55742.1"/>
    </source>
</evidence>
<name>A0A5N8X8K2_9ACTN</name>
<dbReference type="OrthoDB" id="4017436at2"/>
<evidence type="ECO:0000259" key="2">
    <source>
        <dbReference type="SMART" id="SM01043"/>
    </source>
</evidence>
<sequence>MTPEGPAPREHTRPRALVLPTAQLTSAAIHDVSASDLGPDASHTLSLRLLGPPSVSFEGEPVRLSPGATTLCAYLALAPPEGRPRSVAAAHLFEDCSERLARRRLNTALWRLRCEVRAGTGLEIVGCDSLRTVALNPDVRVTTDATRFQELIELVLRVPPTDLDEADVARLRSAVSLRRGQLVETCQDHWVLDTRCRIDTLYLAALDHLIQYYGARRDVPAITAYGERALELEPLREDLHRHLIWAFGNAGRLDLAERQFERCRAVLLEELGVEPMPETVATYARLRAGAGSRSMALAPLIAEFERARRDVGRLAAAMDRALDQLRGMS</sequence>
<dbReference type="AlphaFoldDB" id="A0A5N8X8K2"/>
<gene>
    <name evidence="3" type="ORF">FNH08_00610</name>
</gene>
<dbReference type="SUPFAM" id="SSF48452">
    <property type="entry name" value="TPR-like"/>
    <property type="match status" value="1"/>
</dbReference>
<dbReference type="Gene3D" id="1.25.40.10">
    <property type="entry name" value="Tetratricopeptide repeat domain"/>
    <property type="match status" value="1"/>
</dbReference>
<dbReference type="Pfam" id="PF03704">
    <property type="entry name" value="BTAD"/>
    <property type="match status" value="1"/>
</dbReference>
<keyword evidence="4" id="KW-1185">Reference proteome</keyword>
<feature type="domain" description="Bacterial transcriptional activator" evidence="2">
    <location>
        <begin position="143"/>
        <end position="287"/>
    </location>
</feature>
<dbReference type="Proteomes" id="UP000400924">
    <property type="component" value="Unassembled WGS sequence"/>
</dbReference>
<evidence type="ECO:0000313" key="4">
    <source>
        <dbReference type="Proteomes" id="UP000400924"/>
    </source>
</evidence>
<protein>
    <recommendedName>
        <fullName evidence="2">Bacterial transcriptional activator domain-containing protein</fullName>
    </recommendedName>
</protein>
<dbReference type="EMBL" id="VJZC01000002">
    <property type="protein sequence ID" value="MPY55742.1"/>
    <property type="molecule type" value="Genomic_DNA"/>
</dbReference>
<dbReference type="InterPro" id="IPR036388">
    <property type="entry name" value="WH-like_DNA-bd_sf"/>
</dbReference>
<dbReference type="InterPro" id="IPR051677">
    <property type="entry name" value="AfsR-DnrI-RedD_regulator"/>
</dbReference>
<dbReference type="GO" id="GO:0000160">
    <property type="term" value="P:phosphorelay signal transduction system"/>
    <property type="evidence" value="ECO:0007669"/>
    <property type="project" value="UniProtKB-KW"/>
</dbReference>
<dbReference type="PANTHER" id="PTHR35807">
    <property type="entry name" value="TRANSCRIPTIONAL REGULATOR REDD-RELATED"/>
    <property type="match status" value="1"/>
</dbReference>